<dbReference type="Pfam" id="PF25209">
    <property type="entry name" value="Phage_capsid_4"/>
    <property type="match status" value="1"/>
</dbReference>
<evidence type="ECO:0000313" key="1">
    <source>
        <dbReference type="EMBL" id="MFD2867556.1"/>
    </source>
</evidence>
<reference evidence="2" key="1">
    <citation type="journal article" date="2019" name="Int. J. Syst. Evol. Microbiol.">
        <title>The Global Catalogue of Microorganisms (GCM) 10K type strain sequencing project: providing services to taxonomists for standard genome sequencing and annotation.</title>
        <authorList>
            <consortium name="The Broad Institute Genomics Platform"/>
            <consortium name="The Broad Institute Genome Sequencing Center for Infectious Disease"/>
            <person name="Wu L."/>
            <person name="Ma J."/>
        </authorList>
    </citation>
    <scope>NUCLEOTIDE SEQUENCE [LARGE SCALE GENOMIC DNA]</scope>
    <source>
        <strain evidence="2">KCTC 33522</strain>
    </source>
</reference>
<dbReference type="RefSeq" id="WP_380146842.1">
    <property type="nucleotide sequence ID" value="NZ_JBHUOR010000019.1"/>
</dbReference>
<comment type="caution">
    <text evidence="1">The sequence shown here is derived from an EMBL/GenBank/DDBJ whole genome shotgun (WGS) entry which is preliminary data.</text>
</comment>
<evidence type="ECO:0000313" key="2">
    <source>
        <dbReference type="Proteomes" id="UP001597568"/>
    </source>
</evidence>
<gene>
    <name evidence="1" type="ORF">ACFSY7_03430</name>
</gene>
<dbReference type="EMBL" id="JBHUOR010000019">
    <property type="protein sequence ID" value="MFD2867556.1"/>
    <property type="molecule type" value="Genomic_DNA"/>
</dbReference>
<organism evidence="1 2">
    <name type="scientific">Kurthia populi</name>
    <dbReference type="NCBI Taxonomy" id="1562132"/>
    <lineage>
        <taxon>Bacteria</taxon>
        <taxon>Bacillati</taxon>
        <taxon>Bacillota</taxon>
        <taxon>Bacilli</taxon>
        <taxon>Bacillales</taxon>
        <taxon>Caryophanaceae</taxon>
        <taxon>Kurthia</taxon>
    </lineage>
</organism>
<name>A0ABW5XXY1_9BACL</name>
<dbReference type="NCBIfam" id="TIGR04387">
    <property type="entry name" value="capsid_maj_N4"/>
    <property type="match status" value="1"/>
</dbReference>
<protein>
    <submittedName>
        <fullName evidence="1">N4-gp56 family major capsid protein</fullName>
    </submittedName>
</protein>
<accession>A0ABW5XXY1</accession>
<dbReference type="SUPFAM" id="SSF56563">
    <property type="entry name" value="Major capsid protein gp5"/>
    <property type="match status" value="1"/>
</dbReference>
<dbReference type="Proteomes" id="UP001597568">
    <property type="component" value="Unassembled WGS sequence"/>
</dbReference>
<proteinExistence type="predicted"/>
<keyword evidence="2" id="KW-1185">Reference proteome</keyword>
<sequence>MNTSQLLAKLNLQFFAQTQASDLVDPEVMAPAIAGKMENAIKFTKYADLDTTLVGQPGSTITRPKYGYIGAAEDLTEGVPMDTSKMSMTTTEVAVKETGKAVEITEKAIITNVGGTVGEAERQLAIAMADKVEIDYIAALDTALQTVGGSPTTPAKILEAVTVFDSEGDLDLVLFMNPADYTTLVQNLLTVGGTVQERALTSGQVSELLGLKAIERSRRVAAGKGYLQIYSTTAPEESEDPTSAVEIVLKQDVGVNKDADILKRTVVIAANRHYVVNLKDDKGVVKFTGA</sequence>